<keyword evidence="2" id="KW-1133">Transmembrane helix</keyword>
<dbReference type="AlphaFoldDB" id="A0A8T8E2U8"/>
<dbReference type="EMBL" id="CP069188">
    <property type="protein sequence ID" value="QRV15863.1"/>
    <property type="molecule type" value="Genomic_DNA"/>
</dbReference>
<dbReference type="KEGG" id="hsal:JMJ58_02870"/>
<feature type="transmembrane region" description="Helical" evidence="2">
    <location>
        <begin position="50"/>
        <end position="69"/>
    </location>
</feature>
<reference evidence="3 4" key="1">
    <citation type="submission" date="2021-01" db="EMBL/GenBank/DDBJ databases">
        <title>Genome Sequence and Methylation Pattern of Haloterrigena salifodinae BOL5-1, An Extremely Halophilic Archaeon from a Bolivian Salt Mine.</title>
        <authorList>
            <person name="DasSarma P."/>
            <person name="Anton B.P."/>
            <person name="DasSarma S.L."/>
            <person name="von Ehrenheim H.A.L."/>
            <person name="Martinez F.L."/>
            <person name="Guzman D."/>
            <person name="Roberts R.J."/>
            <person name="DasSarma S."/>
        </authorList>
    </citation>
    <scope>NUCLEOTIDE SEQUENCE [LARGE SCALE GENOMIC DNA]</scope>
    <source>
        <strain evidence="3 4">BOL5-1</strain>
    </source>
</reference>
<keyword evidence="2" id="KW-0812">Transmembrane</keyword>
<gene>
    <name evidence="3" type="ORF">JMJ58_02870</name>
</gene>
<dbReference type="Proteomes" id="UP000637819">
    <property type="component" value="Chromosome"/>
</dbReference>
<protein>
    <submittedName>
        <fullName evidence="3">Uncharacterized protein</fullName>
    </submittedName>
</protein>
<evidence type="ECO:0000313" key="4">
    <source>
        <dbReference type="Proteomes" id="UP000637819"/>
    </source>
</evidence>
<keyword evidence="4" id="KW-1185">Reference proteome</keyword>
<organism evidence="3 4">
    <name type="scientific">Haloterrigena salifodinae</name>
    <dbReference type="NCBI Taxonomy" id="2675099"/>
    <lineage>
        <taxon>Archaea</taxon>
        <taxon>Methanobacteriati</taxon>
        <taxon>Methanobacteriota</taxon>
        <taxon>Stenosarchaea group</taxon>
        <taxon>Halobacteria</taxon>
        <taxon>Halobacteriales</taxon>
        <taxon>Natrialbaceae</taxon>
        <taxon>Haloterrigena</taxon>
    </lineage>
</organism>
<feature type="region of interest" description="Disordered" evidence="1">
    <location>
        <begin position="84"/>
        <end position="107"/>
    </location>
</feature>
<evidence type="ECO:0000256" key="2">
    <source>
        <dbReference type="SAM" id="Phobius"/>
    </source>
</evidence>
<feature type="region of interest" description="Disordered" evidence="1">
    <location>
        <begin position="1"/>
        <end position="46"/>
    </location>
</feature>
<evidence type="ECO:0000313" key="3">
    <source>
        <dbReference type="EMBL" id="QRV15863.1"/>
    </source>
</evidence>
<feature type="compositionally biased region" description="Basic and acidic residues" evidence="1">
    <location>
        <begin position="25"/>
        <end position="39"/>
    </location>
</feature>
<name>A0A8T8E2U8_9EURY</name>
<accession>A0A8T8E2U8</accession>
<keyword evidence="2" id="KW-0472">Membrane</keyword>
<feature type="compositionally biased region" description="Basic and acidic residues" evidence="1">
    <location>
        <begin position="92"/>
        <end position="107"/>
    </location>
</feature>
<dbReference type="OrthoDB" id="375408at2157"/>
<proteinExistence type="predicted"/>
<sequence length="107" mass="12256">MRGNGIEPTAAERRRLESTANGDADAARTELRPNRDEISTKSMPLPPEPMLLYVIVTSVVYGLLWRWWWTTVENGGVELSYSEDQLLDAENADERRDSDAEVRFRDE</sequence>
<evidence type="ECO:0000256" key="1">
    <source>
        <dbReference type="SAM" id="MobiDB-lite"/>
    </source>
</evidence>